<sequence length="89" mass="10695">MELSVPCQKSVISRNPLRGKSRPQFRYIKTLLMFRYIKVPVYQISLCNLVSCHHTKRSVFFSLFVCPWQIWVIFFFRPFPEIQILLTII</sequence>
<keyword evidence="1" id="KW-0472">Membrane</keyword>
<proteinExistence type="predicted"/>
<dbReference type="AlphaFoldDB" id="U9SXS1"/>
<gene>
    <name evidence="2" type="ORF">GLOINDRAFT_274074</name>
</gene>
<dbReference type="EMBL" id="KI297589">
    <property type="protein sequence ID" value="ERZ99921.1"/>
    <property type="molecule type" value="Genomic_DNA"/>
</dbReference>
<keyword evidence="1" id="KW-0812">Transmembrane</keyword>
<evidence type="ECO:0000256" key="1">
    <source>
        <dbReference type="SAM" id="Phobius"/>
    </source>
</evidence>
<feature type="transmembrane region" description="Helical" evidence="1">
    <location>
        <begin position="58"/>
        <end position="76"/>
    </location>
</feature>
<evidence type="ECO:0000313" key="2">
    <source>
        <dbReference type="EMBL" id="ERZ99921.1"/>
    </source>
</evidence>
<reference evidence="2" key="1">
    <citation type="submission" date="2013-07" db="EMBL/GenBank/DDBJ databases">
        <title>The genome of an arbuscular mycorrhizal fungus provides insights into the evolution of the oldest plant symbiosis.</title>
        <authorList>
            <consortium name="DOE Joint Genome Institute"/>
            <person name="Tisserant E."/>
            <person name="Malbreil M."/>
            <person name="Kuo A."/>
            <person name="Kohler A."/>
            <person name="Symeonidi A."/>
            <person name="Balestrini R."/>
            <person name="Charron P."/>
            <person name="Duensing N."/>
            <person name="Frei-dit-Frey N."/>
            <person name="Gianinazzi-Pearson V."/>
            <person name="Gilbert B."/>
            <person name="Handa Y."/>
            <person name="Hijri M."/>
            <person name="Kaul R."/>
            <person name="Kawaguchi M."/>
            <person name="Krajinski F."/>
            <person name="Lammers P."/>
            <person name="Lapierre D."/>
            <person name="Masclaux F.G."/>
            <person name="Murat C."/>
            <person name="Morin E."/>
            <person name="Ndikumana S."/>
            <person name="Pagni M."/>
            <person name="Petitpierre D."/>
            <person name="Requena N."/>
            <person name="Rosikiewicz P."/>
            <person name="Riley R."/>
            <person name="Saito K."/>
            <person name="San Clemente H."/>
            <person name="Shapiro H."/>
            <person name="van Tuinen D."/>
            <person name="Becard G."/>
            <person name="Bonfante P."/>
            <person name="Paszkowski U."/>
            <person name="Shachar-Hill Y."/>
            <person name="Young J.P."/>
            <person name="Sanders I.R."/>
            <person name="Henrissat B."/>
            <person name="Rensing S.A."/>
            <person name="Grigoriev I.V."/>
            <person name="Corradi N."/>
            <person name="Roux C."/>
            <person name="Martin F."/>
        </authorList>
    </citation>
    <scope>NUCLEOTIDE SEQUENCE</scope>
    <source>
        <strain evidence="2">DAOM 197198</strain>
    </source>
</reference>
<keyword evidence="1" id="KW-1133">Transmembrane helix</keyword>
<protein>
    <submittedName>
        <fullName evidence="2">Uncharacterized protein</fullName>
    </submittedName>
</protein>
<accession>U9SXS1</accession>
<name>U9SXS1_RHIID</name>
<dbReference type="HOGENOM" id="CLU_2455923_0_0_1"/>
<organism evidence="2">
    <name type="scientific">Rhizophagus irregularis (strain DAOM 181602 / DAOM 197198 / MUCL 43194)</name>
    <name type="common">Arbuscular mycorrhizal fungus</name>
    <name type="synonym">Glomus intraradices</name>
    <dbReference type="NCBI Taxonomy" id="747089"/>
    <lineage>
        <taxon>Eukaryota</taxon>
        <taxon>Fungi</taxon>
        <taxon>Fungi incertae sedis</taxon>
        <taxon>Mucoromycota</taxon>
        <taxon>Glomeromycotina</taxon>
        <taxon>Glomeromycetes</taxon>
        <taxon>Glomerales</taxon>
        <taxon>Glomeraceae</taxon>
        <taxon>Rhizophagus</taxon>
    </lineage>
</organism>